<sequence length="190" mass="21047">MKIYDITQELFTSVVYPGDVPPTFIRKLNMKEGAPCNVTVLNMCAHNGTHIDAPYHFYEGARSIEQLDLTKCIGNCSVVQFEKQPDVEQMEQVLQKCEKRLLLKGNVVVTIELAKLMNEYNLELIGIEGQSVGPAEAPREVHLELLGKEVVVLEGVRLNEVEEGNYFLSAAPVKLGGSDGAPCRAVLIEF</sequence>
<dbReference type="RefSeq" id="WP_161837001.1">
    <property type="nucleotide sequence ID" value="NZ_CP048000.1"/>
</dbReference>
<dbReference type="GO" id="GO:0019441">
    <property type="term" value="P:L-tryptophan catabolic process to kynurenine"/>
    <property type="evidence" value="ECO:0007669"/>
    <property type="project" value="InterPro"/>
</dbReference>
<dbReference type="PANTHER" id="PTHR31118">
    <property type="entry name" value="CYCLASE-LIKE PROTEIN 2"/>
    <property type="match status" value="1"/>
</dbReference>
<dbReference type="InterPro" id="IPR037175">
    <property type="entry name" value="KFase_sf"/>
</dbReference>
<organism evidence="1 2">
    <name type="scientific">Anaerocolumna sedimenticola</name>
    <dbReference type="NCBI Taxonomy" id="2696063"/>
    <lineage>
        <taxon>Bacteria</taxon>
        <taxon>Bacillati</taxon>
        <taxon>Bacillota</taxon>
        <taxon>Clostridia</taxon>
        <taxon>Lachnospirales</taxon>
        <taxon>Lachnospiraceae</taxon>
        <taxon>Anaerocolumna</taxon>
    </lineage>
</organism>
<accession>A0A6P1TKJ7</accession>
<dbReference type="KEGG" id="anr:Ana3638_04690"/>
<dbReference type="SUPFAM" id="SSF102198">
    <property type="entry name" value="Putative cyclase"/>
    <property type="match status" value="1"/>
</dbReference>
<dbReference type="AlphaFoldDB" id="A0A6P1TKJ7"/>
<dbReference type="Pfam" id="PF04199">
    <property type="entry name" value="Cyclase"/>
    <property type="match status" value="1"/>
</dbReference>
<protein>
    <submittedName>
        <fullName evidence="1">Cyclase</fullName>
    </submittedName>
</protein>
<reference evidence="1 2" key="1">
    <citation type="submission" date="2020-01" db="EMBL/GenBank/DDBJ databases">
        <title>Genome analysis of Anaerocolumna sp. CBA3638.</title>
        <authorList>
            <person name="Kim J."/>
            <person name="Roh S.W."/>
        </authorList>
    </citation>
    <scope>NUCLEOTIDE SEQUENCE [LARGE SCALE GENOMIC DNA]</scope>
    <source>
        <strain evidence="1 2">CBA3638</strain>
    </source>
</reference>
<evidence type="ECO:0000313" key="1">
    <source>
        <dbReference type="EMBL" id="QHQ60165.1"/>
    </source>
</evidence>
<name>A0A6P1TKJ7_9FIRM</name>
<evidence type="ECO:0000313" key="2">
    <source>
        <dbReference type="Proteomes" id="UP000464314"/>
    </source>
</evidence>
<keyword evidence="2" id="KW-1185">Reference proteome</keyword>
<dbReference type="InterPro" id="IPR007325">
    <property type="entry name" value="KFase/CYL"/>
</dbReference>
<gene>
    <name evidence="1" type="ORF">Ana3638_04690</name>
</gene>
<dbReference type="GO" id="GO:0004061">
    <property type="term" value="F:arylformamidase activity"/>
    <property type="evidence" value="ECO:0007669"/>
    <property type="project" value="InterPro"/>
</dbReference>
<proteinExistence type="predicted"/>
<dbReference type="Gene3D" id="3.50.30.50">
    <property type="entry name" value="Putative cyclase"/>
    <property type="match status" value="1"/>
</dbReference>
<dbReference type="Proteomes" id="UP000464314">
    <property type="component" value="Chromosome"/>
</dbReference>
<dbReference type="EMBL" id="CP048000">
    <property type="protein sequence ID" value="QHQ60165.1"/>
    <property type="molecule type" value="Genomic_DNA"/>
</dbReference>
<dbReference type="PANTHER" id="PTHR31118:SF12">
    <property type="entry name" value="CYCLASE-LIKE PROTEIN 2"/>
    <property type="match status" value="1"/>
</dbReference>